<protein>
    <submittedName>
        <fullName evidence="2">Uncharacterized protein</fullName>
    </submittedName>
</protein>
<evidence type="ECO:0000313" key="2">
    <source>
        <dbReference type="EMBL" id="KIY45241.1"/>
    </source>
</evidence>
<name>A0A0D7A5Q0_9AGAR</name>
<feature type="region of interest" description="Disordered" evidence="1">
    <location>
        <begin position="228"/>
        <end position="255"/>
    </location>
</feature>
<feature type="region of interest" description="Disordered" evidence="1">
    <location>
        <begin position="1"/>
        <end position="20"/>
    </location>
</feature>
<organism evidence="2 3">
    <name type="scientific">Fistulina hepatica ATCC 64428</name>
    <dbReference type="NCBI Taxonomy" id="1128425"/>
    <lineage>
        <taxon>Eukaryota</taxon>
        <taxon>Fungi</taxon>
        <taxon>Dikarya</taxon>
        <taxon>Basidiomycota</taxon>
        <taxon>Agaricomycotina</taxon>
        <taxon>Agaricomycetes</taxon>
        <taxon>Agaricomycetidae</taxon>
        <taxon>Agaricales</taxon>
        <taxon>Fistulinaceae</taxon>
        <taxon>Fistulina</taxon>
    </lineage>
</organism>
<sequence length="616" mass="67141">MQRVQQHPHGPPSSPLLDPHASLITFPEWENRKALPDSPALVPALVPEMARLSSADVDHCESIDSISTDRHTSRSQDAGTHDCTPLTSHASPEGIGANRNLRLPGNHASTVACQALDPVLQAARDGIRMVNRSFPGVRVEAPVLANTIAFLTSIQLEADKIIGKASSDFGLTSDGRVPLLTSTSFVIPTSAPTELLLSRTSSPSSGTHQSSTSLQDAYAPYTSCYEDLQTDNGLDDRPDSTEASQHIKRQISSPTILSTSGDRARKFLRLEVAVPTLHSVLMSRASARAANSSSRRIERATDVSKSLRGSRRKRISLLPTTRPLVRPRKRARSTGTRFVVLSDDEDSGDVSDTSVASSTESSTIPPSHTILDGLVRAVALGLRNPRPSPVAYKESFSYARGDGDYDPKTTYEKNPIEGIVDQSTPTSPGKHDVESCEKLCSDMEMETLAYPDMEIDERSDSVIYESGQARTRNDTNVEAFLGQTSMDHRNRSCEDIGGLRTSVVNGVRHDDHEPEAASLVNSRRPDDGRAVQSSVFVSTRFDWDGLLTFEGNLPIVFHGAERDVNEANLDHVLDSSQVWQNYPALAGQQLSIPEMRAVSLDDRVVFTPVFMRNGLL</sequence>
<dbReference type="AlphaFoldDB" id="A0A0D7A5Q0"/>
<feature type="compositionally biased region" description="Low complexity" evidence="1">
    <location>
        <begin position="350"/>
        <end position="363"/>
    </location>
</feature>
<feature type="region of interest" description="Disordered" evidence="1">
    <location>
        <begin position="286"/>
        <end position="309"/>
    </location>
</feature>
<feature type="region of interest" description="Disordered" evidence="1">
    <location>
        <begin position="327"/>
        <end position="366"/>
    </location>
</feature>
<evidence type="ECO:0000256" key="1">
    <source>
        <dbReference type="SAM" id="MobiDB-lite"/>
    </source>
</evidence>
<evidence type="ECO:0000313" key="3">
    <source>
        <dbReference type="Proteomes" id="UP000054144"/>
    </source>
</evidence>
<accession>A0A0D7A5Q0</accession>
<dbReference type="Proteomes" id="UP000054144">
    <property type="component" value="Unassembled WGS sequence"/>
</dbReference>
<dbReference type="EMBL" id="KN882059">
    <property type="protein sequence ID" value="KIY45241.1"/>
    <property type="molecule type" value="Genomic_DNA"/>
</dbReference>
<keyword evidence="3" id="KW-1185">Reference proteome</keyword>
<proteinExistence type="predicted"/>
<feature type="region of interest" description="Disordered" evidence="1">
    <location>
        <begin position="66"/>
        <end position="102"/>
    </location>
</feature>
<gene>
    <name evidence="2" type="ORF">FISHEDRAFT_76738</name>
</gene>
<reference evidence="2 3" key="1">
    <citation type="journal article" date="2015" name="Fungal Genet. Biol.">
        <title>Evolution of novel wood decay mechanisms in Agaricales revealed by the genome sequences of Fistulina hepatica and Cylindrobasidium torrendii.</title>
        <authorList>
            <person name="Floudas D."/>
            <person name="Held B.W."/>
            <person name="Riley R."/>
            <person name="Nagy L.G."/>
            <person name="Koehler G."/>
            <person name="Ransdell A.S."/>
            <person name="Younus H."/>
            <person name="Chow J."/>
            <person name="Chiniquy J."/>
            <person name="Lipzen A."/>
            <person name="Tritt A."/>
            <person name="Sun H."/>
            <person name="Haridas S."/>
            <person name="LaButti K."/>
            <person name="Ohm R.A."/>
            <person name="Kues U."/>
            <person name="Blanchette R.A."/>
            <person name="Grigoriev I.V."/>
            <person name="Minto R.E."/>
            <person name="Hibbett D.S."/>
        </authorList>
    </citation>
    <scope>NUCLEOTIDE SEQUENCE [LARGE SCALE GENOMIC DNA]</scope>
    <source>
        <strain evidence="2 3">ATCC 64428</strain>
    </source>
</reference>